<dbReference type="AlphaFoldDB" id="A0AAN9FJQ0"/>
<reference evidence="1 2" key="1">
    <citation type="submission" date="2024-01" db="EMBL/GenBank/DDBJ databases">
        <title>The genomes of 5 underutilized Papilionoideae crops provide insights into root nodulation and disease resistanc.</title>
        <authorList>
            <person name="Yuan L."/>
        </authorList>
    </citation>
    <scope>NUCLEOTIDE SEQUENCE [LARGE SCALE GENOMIC DNA]</scope>
    <source>
        <strain evidence="1">ZHUSHIDOU_FW_LH</strain>
        <tissue evidence="1">Leaf</tissue>
    </source>
</reference>
<sequence>MSLQPPTELSYAEFLVSILYRVRHFFSLSLTQPRSCAHSPCTSSAPSLFITAVAAASPITKTSVFFQIV</sequence>
<accession>A0AAN9FJQ0</accession>
<name>A0AAN9FJQ0_CROPI</name>
<gene>
    <name evidence="1" type="ORF">RIF29_15777</name>
</gene>
<dbReference type="EMBL" id="JAYWIO010000003">
    <property type="protein sequence ID" value="KAK7274680.1"/>
    <property type="molecule type" value="Genomic_DNA"/>
</dbReference>
<proteinExistence type="predicted"/>
<protein>
    <submittedName>
        <fullName evidence="1">Uncharacterized protein</fullName>
    </submittedName>
</protein>
<evidence type="ECO:0000313" key="1">
    <source>
        <dbReference type="EMBL" id="KAK7274680.1"/>
    </source>
</evidence>
<dbReference type="Proteomes" id="UP001372338">
    <property type="component" value="Unassembled WGS sequence"/>
</dbReference>
<evidence type="ECO:0000313" key="2">
    <source>
        <dbReference type="Proteomes" id="UP001372338"/>
    </source>
</evidence>
<keyword evidence="2" id="KW-1185">Reference proteome</keyword>
<comment type="caution">
    <text evidence="1">The sequence shown here is derived from an EMBL/GenBank/DDBJ whole genome shotgun (WGS) entry which is preliminary data.</text>
</comment>
<organism evidence="1 2">
    <name type="scientific">Crotalaria pallida</name>
    <name type="common">Smooth rattlebox</name>
    <name type="synonym">Crotalaria striata</name>
    <dbReference type="NCBI Taxonomy" id="3830"/>
    <lineage>
        <taxon>Eukaryota</taxon>
        <taxon>Viridiplantae</taxon>
        <taxon>Streptophyta</taxon>
        <taxon>Embryophyta</taxon>
        <taxon>Tracheophyta</taxon>
        <taxon>Spermatophyta</taxon>
        <taxon>Magnoliopsida</taxon>
        <taxon>eudicotyledons</taxon>
        <taxon>Gunneridae</taxon>
        <taxon>Pentapetalae</taxon>
        <taxon>rosids</taxon>
        <taxon>fabids</taxon>
        <taxon>Fabales</taxon>
        <taxon>Fabaceae</taxon>
        <taxon>Papilionoideae</taxon>
        <taxon>50 kb inversion clade</taxon>
        <taxon>genistoids sensu lato</taxon>
        <taxon>core genistoids</taxon>
        <taxon>Crotalarieae</taxon>
        <taxon>Crotalaria</taxon>
    </lineage>
</organism>